<organism evidence="8 9">
    <name type="scientific">Coffea canephora</name>
    <name type="common">Robusta coffee</name>
    <dbReference type="NCBI Taxonomy" id="49390"/>
    <lineage>
        <taxon>Eukaryota</taxon>
        <taxon>Viridiplantae</taxon>
        <taxon>Streptophyta</taxon>
        <taxon>Embryophyta</taxon>
        <taxon>Tracheophyta</taxon>
        <taxon>Spermatophyta</taxon>
        <taxon>Magnoliopsida</taxon>
        <taxon>eudicotyledons</taxon>
        <taxon>Gunneridae</taxon>
        <taxon>Pentapetalae</taxon>
        <taxon>asterids</taxon>
        <taxon>lamiids</taxon>
        <taxon>Gentianales</taxon>
        <taxon>Rubiaceae</taxon>
        <taxon>Ixoroideae</taxon>
        <taxon>Gardenieae complex</taxon>
        <taxon>Bertiereae - Coffeeae clade</taxon>
        <taxon>Coffeeae</taxon>
        <taxon>Coffea</taxon>
    </lineage>
</organism>
<dbReference type="PROSITE" id="PS51032">
    <property type="entry name" value="AP2_ERF"/>
    <property type="match status" value="1"/>
</dbReference>
<sequence length="194" mass="22052">MDSSSYENPSPDQNFLFSEFSFWFLDNNNVPKQKLETTEAIQSLNLTRDSKRREKQYIGVRKRPWGKYAAEIRDSTRNGIRVWLGTFDSPEQAALAYDQAAFSMRGTLASLNFPMDRVQKSLEGIKHNWENGCSPAVVLKATHKIRSSASKRTRRNLKQQHVKEKVVLELEDLGADLLEELLSSSSESAASSHN</sequence>
<dbReference type="Proteomes" id="UP000295252">
    <property type="component" value="Chromosome IX"/>
</dbReference>
<keyword evidence="5" id="KW-0804">Transcription</keyword>
<dbReference type="InterPro" id="IPR044808">
    <property type="entry name" value="ERF_plant"/>
</dbReference>
<dbReference type="InParanoid" id="A0A068U241"/>
<dbReference type="SMART" id="SM00380">
    <property type="entry name" value="AP2"/>
    <property type="match status" value="1"/>
</dbReference>
<keyword evidence="4" id="KW-0238">DNA-binding</keyword>
<dbReference type="STRING" id="49390.A0A068U241"/>
<feature type="domain" description="AP2/ERF" evidence="7">
    <location>
        <begin position="56"/>
        <end position="114"/>
    </location>
</feature>
<dbReference type="GO" id="GO:0006952">
    <property type="term" value="P:defense response"/>
    <property type="evidence" value="ECO:0007669"/>
    <property type="project" value="UniProtKB-KW"/>
</dbReference>
<dbReference type="GO" id="GO:0003700">
    <property type="term" value="F:DNA-binding transcription factor activity"/>
    <property type="evidence" value="ECO:0007669"/>
    <property type="project" value="InterPro"/>
</dbReference>
<dbReference type="OrthoDB" id="670255at2759"/>
<evidence type="ECO:0000256" key="3">
    <source>
        <dbReference type="ARBA" id="ARBA00023015"/>
    </source>
</evidence>
<comment type="subcellular location">
    <subcellularLocation>
        <location evidence="1">Nucleus</location>
    </subcellularLocation>
</comment>
<dbReference type="SUPFAM" id="SSF54171">
    <property type="entry name" value="DNA-binding domain"/>
    <property type="match status" value="1"/>
</dbReference>
<evidence type="ECO:0000256" key="2">
    <source>
        <dbReference type="ARBA" id="ARBA00022821"/>
    </source>
</evidence>
<dbReference type="AlphaFoldDB" id="A0A068U241"/>
<evidence type="ECO:0000256" key="1">
    <source>
        <dbReference type="ARBA" id="ARBA00004123"/>
    </source>
</evidence>
<dbReference type="PRINTS" id="PR00367">
    <property type="entry name" value="ETHRSPELEMNT"/>
</dbReference>
<dbReference type="OMA" id="QEMENDW"/>
<dbReference type="PANTHER" id="PTHR31190:SF72">
    <property type="entry name" value="AP2 DOMAIN CONTAINING PROTEIN, EXPRESSED"/>
    <property type="match status" value="1"/>
</dbReference>
<name>A0A068U241_COFCA</name>
<dbReference type="InterPro" id="IPR016177">
    <property type="entry name" value="DNA-bd_dom_sf"/>
</dbReference>
<evidence type="ECO:0000256" key="5">
    <source>
        <dbReference type="ARBA" id="ARBA00023163"/>
    </source>
</evidence>
<dbReference type="Gramene" id="CDP01663">
    <property type="protein sequence ID" value="CDP01663"/>
    <property type="gene ID" value="GSCOC_T00036787001"/>
</dbReference>
<keyword evidence="2" id="KW-0611">Plant defense</keyword>
<protein>
    <recommendedName>
        <fullName evidence="7">AP2/ERF domain-containing protein</fullName>
    </recommendedName>
</protein>
<dbReference type="GO" id="GO:0009873">
    <property type="term" value="P:ethylene-activated signaling pathway"/>
    <property type="evidence" value="ECO:0007669"/>
    <property type="project" value="InterPro"/>
</dbReference>
<dbReference type="CDD" id="cd00018">
    <property type="entry name" value="AP2"/>
    <property type="match status" value="1"/>
</dbReference>
<dbReference type="GO" id="GO:0005634">
    <property type="term" value="C:nucleus"/>
    <property type="evidence" value="ECO:0007669"/>
    <property type="project" value="UniProtKB-SubCell"/>
</dbReference>
<dbReference type="Pfam" id="PF00847">
    <property type="entry name" value="AP2"/>
    <property type="match status" value="1"/>
</dbReference>
<keyword evidence="6" id="KW-0539">Nucleus</keyword>
<evidence type="ECO:0000313" key="8">
    <source>
        <dbReference type="EMBL" id="CDP01663.1"/>
    </source>
</evidence>
<gene>
    <name evidence="8" type="ORF">GSCOC_T00036787001</name>
</gene>
<dbReference type="Gene3D" id="3.30.730.10">
    <property type="entry name" value="AP2/ERF domain"/>
    <property type="match status" value="1"/>
</dbReference>
<dbReference type="InterPro" id="IPR036955">
    <property type="entry name" value="AP2/ERF_dom_sf"/>
</dbReference>
<accession>A0A068U241</accession>
<evidence type="ECO:0000256" key="4">
    <source>
        <dbReference type="ARBA" id="ARBA00023125"/>
    </source>
</evidence>
<dbReference type="EMBL" id="HG739091">
    <property type="protein sequence ID" value="CDP01663.1"/>
    <property type="molecule type" value="Genomic_DNA"/>
</dbReference>
<reference evidence="9" key="1">
    <citation type="journal article" date="2014" name="Science">
        <title>The coffee genome provides insight into the convergent evolution of caffeine biosynthesis.</title>
        <authorList>
            <person name="Denoeud F."/>
            <person name="Carretero-Paulet L."/>
            <person name="Dereeper A."/>
            <person name="Droc G."/>
            <person name="Guyot R."/>
            <person name="Pietrella M."/>
            <person name="Zheng C."/>
            <person name="Alberti A."/>
            <person name="Anthony F."/>
            <person name="Aprea G."/>
            <person name="Aury J.M."/>
            <person name="Bento P."/>
            <person name="Bernard M."/>
            <person name="Bocs S."/>
            <person name="Campa C."/>
            <person name="Cenci A."/>
            <person name="Combes M.C."/>
            <person name="Crouzillat D."/>
            <person name="Da Silva C."/>
            <person name="Daddiego L."/>
            <person name="De Bellis F."/>
            <person name="Dussert S."/>
            <person name="Garsmeur O."/>
            <person name="Gayraud T."/>
            <person name="Guignon V."/>
            <person name="Jahn K."/>
            <person name="Jamilloux V."/>
            <person name="Joet T."/>
            <person name="Labadie K."/>
            <person name="Lan T."/>
            <person name="Leclercq J."/>
            <person name="Lepelley M."/>
            <person name="Leroy T."/>
            <person name="Li L.T."/>
            <person name="Librado P."/>
            <person name="Lopez L."/>
            <person name="Munoz A."/>
            <person name="Noel B."/>
            <person name="Pallavicini A."/>
            <person name="Perrotta G."/>
            <person name="Poncet V."/>
            <person name="Pot D."/>
            <person name="Priyono X."/>
            <person name="Rigoreau M."/>
            <person name="Rouard M."/>
            <person name="Rozas J."/>
            <person name="Tranchant-Dubreuil C."/>
            <person name="VanBuren R."/>
            <person name="Zhang Q."/>
            <person name="Andrade A.C."/>
            <person name="Argout X."/>
            <person name="Bertrand B."/>
            <person name="de Kochko A."/>
            <person name="Graziosi G."/>
            <person name="Henry R.J."/>
            <person name="Jayarama X."/>
            <person name="Ming R."/>
            <person name="Nagai C."/>
            <person name="Rounsley S."/>
            <person name="Sankoff D."/>
            <person name="Giuliano G."/>
            <person name="Albert V.A."/>
            <person name="Wincker P."/>
            <person name="Lashermes P."/>
        </authorList>
    </citation>
    <scope>NUCLEOTIDE SEQUENCE [LARGE SCALE GENOMIC DNA]</scope>
    <source>
        <strain evidence="9">cv. DH200-94</strain>
    </source>
</reference>
<dbReference type="PANTHER" id="PTHR31190">
    <property type="entry name" value="DNA-BINDING DOMAIN"/>
    <property type="match status" value="1"/>
</dbReference>
<dbReference type="FunFam" id="3.30.730.10:FF:000001">
    <property type="entry name" value="Ethylene-responsive transcription factor 2"/>
    <property type="match status" value="1"/>
</dbReference>
<dbReference type="PhylomeDB" id="A0A068U241"/>
<dbReference type="GO" id="GO:0003677">
    <property type="term" value="F:DNA binding"/>
    <property type="evidence" value="ECO:0007669"/>
    <property type="project" value="UniProtKB-KW"/>
</dbReference>
<evidence type="ECO:0000313" key="9">
    <source>
        <dbReference type="Proteomes" id="UP000295252"/>
    </source>
</evidence>
<keyword evidence="3" id="KW-0805">Transcription regulation</keyword>
<proteinExistence type="predicted"/>
<keyword evidence="9" id="KW-1185">Reference proteome</keyword>
<evidence type="ECO:0000256" key="6">
    <source>
        <dbReference type="ARBA" id="ARBA00023242"/>
    </source>
</evidence>
<evidence type="ECO:0000259" key="7">
    <source>
        <dbReference type="PROSITE" id="PS51032"/>
    </source>
</evidence>
<dbReference type="InterPro" id="IPR001471">
    <property type="entry name" value="AP2/ERF_dom"/>
</dbReference>